<evidence type="ECO:0000256" key="2">
    <source>
        <dbReference type="ARBA" id="ARBA00022737"/>
    </source>
</evidence>
<dbReference type="FunFam" id="3.30.160.60:FF:000397">
    <property type="entry name" value="Metal regulatory transcription factor 1"/>
    <property type="match status" value="1"/>
</dbReference>
<feature type="domain" description="C2H2-type" evidence="6">
    <location>
        <begin position="134"/>
        <end position="163"/>
    </location>
</feature>
<dbReference type="InterPro" id="IPR036236">
    <property type="entry name" value="Znf_C2H2_sf"/>
</dbReference>
<proteinExistence type="predicted"/>
<keyword evidence="1" id="KW-0479">Metal-binding</keyword>
<evidence type="ECO:0000256" key="5">
    <source>
        <dbReference type="PROSITE-ProRule" id="PRU00042"/>
    </source>
</evidence>
<dbReference type="InterPro" id="IPR013087">
    <property type="entry name" value="Znf_C2H2_type"/>
</dbReference>
<evidence type="ECO:0000256" key="3">
    <source>
        <dbReference type="ARBA" id="ARBA00022771"/>
    </source>
</evidence>
<gene>
    <name evidence="7" type="ORF">HHI36_004577</name>
</gene>
<keyword evidence="3 5" id="KW-0863">Zinc-finger</keyword>
<name>A0ABD2NRV6_9CUCU</name>
<dbReference type="InterPro" id="IPR051061">
    <property type="entry name" value="Zinc_finger_trans_reg"/>
</dbReference>
<keyword evidence="4" id="KW-0862">Zinc</keyword>
<feature type="domain" description="C2H2-type" evidence="6">
    <location>
        <begin position="164"/>
        <end position="193"/>
    </location>
</feature>
<dbReference type="AlphaFoldDB" id="A0ABD2NRV6"/>
<evidence type="ECO:0000256" key="4">
    <source>
        <dbReference type="ARBA" id="ARBA00022833"/>
    </source>
</evidence>
<feature type="domain" description="C2H2-type" evidence="6">
    <location>
        <begin position="253"/>
        <end position="282"/>
    </location>
</feature>
<sequence>MNVWIEENEINHVATNSTQNVQGQFKLDSEIVVQELGNQIRKIPSKHDTLSETESLAVCKLSEDDHLLSYINLKDLSVSTNPSTVHIKDGTSTEGSKDNAQNRYQCMFEGCGRSYSTVGNLRTHIKTHKGEYKFKCDDDKCGKAFLTSYSLKIHLRVHSKIKPFKCNYNVCEKAFNTLYRLRAHERLHNGQTFNCESKGCTKYFTTFSDLKKHIRTHTREKPYKCKEVTCGKAFTASHHLKTHLRIHSGERPYSCKEENCTKAFSTPHSLKSHLKSHQKTQEVTKNCVSKESAKDIQQKPIENIEIHETKYVNNTDIGILQSVNILNNDLSQVQEFSWSYINPDDTDGSDTAPLHQTVDFSELFTPSNVQFATPLVTETINPARHAAVIETDFSEQFETANILKNYATVNTAEPIPTQLSYNIGTENVENGKDGETLNDTEMQLEENSIIMEIEKADIDLYDINLTVNSVNNFDFDMLDNAVKQMGIEFGEEKLSISDQMKEENIHTDYIVPQQTLLPNAKSQNELNTPEILDSNQENSSNWLDALSFQAEPISENNLCQNDLGFDIFDFQVLDDTNNNIVDRHPQIARNNKSDLLKNLAAAADICKCQNCECNPSSNCQNCSSEIDDMNLNMQENDVAVLNPTEIDACKIQDCKEQCCILVCLKTLKQAQQILALTNGCNEVQSFKLGSFKSNMCNQIFKS</sequence>
<accession>A0ABD2NRV6</accession>
<feature type="domain" description="C2H2-type" evidence="6">
    <location>
        <begin position="104"/>
        <end position="133"/>
    </location>
</feature>
<reference evidence="7 8" key="1">
    <citation type="journal article" date="2021" name="BMC Biol.">
        <title>Horizontally acquired antibacterial genes associated with adaptive radiation of ladybird beetles.</title>
        <authorList>
            <person name="Li H.S."/>
            <person name="Tang X.F."/>
            <person name="Huang Y.H."/>
            <person name="Xu Z.Y."/>
            <person name="Chen M.L."/>
            <person name="Du X.Y."/>
            <person name="Qiu B.Y."/>
            <person name="Chen P.T."/>
            <person name="Zhang W."/>
            <person name="Slipinski A."/>
            <person name="Escalona H.E."/>
            <person name="Waterhouse R.M."/>
            <person name="Zwick A."/>
            <person name="Pang H."/>
        </authorList>
    </citation>
    <scope>NUCLEOTIDE SEQUENCE [LARGE SCALE GENOMIC DNA]</scope>
    <source>
        <strain evidence="7">SYSU2018</strain>
    </source>
</reference>
<feature type="domain" description="C2H2-type" evidence="6">
    <location>
        <begin position="193"/>
        <end position="222"/>
    </location>
</feature>
<comment type="caution">
    <text evidence="7">The sequence shown here is derived from an EMBL/GenBank/DDBJ whole genome shotgun (WGS) entry which is preliminary data.</text>
</comment>
<keyword evidence="2" id="KW-0677">Repeat</keyword>
<dbReference type="Pfam" id="PF00096">
    <property type="entry name" value="zf-C2H2"/>
    <property type="match status" value="5"/>
</dbReference>
<dbReference type="Proteomes" id="UP001516400">
    <property type="component" value="Unassembled WGS sequence"/>
</dbReference>
<dbReference type="EMBL" id="JABFTP020000144">
    <property type="protein sequence ID" value="KAL3281365.1"/>
    <property type="molecule type" value="Genomic_DNA"/>
</dbReference>
<evidence type="ECO:0000313" key="8">
    <source>
        <dbReference type="Proteomes" id="UP001516400"/>
    </source>
</evidence>
<dbReference type="GO" id="GO:0005634">
    <property type="term" value="C:nucleus"/>
    <property type="evidence" value="ECO:0007669"/>
    <property type="project" value="UniProtKB-ARBA"/>
</dbReference>
<organism evidence="7 8">
    <name type="scientific">Cryptolaemus montrouzieri</name>
    <dbReference type="NCBI Taxonomy" id="559131"/>
    <lineage>
        <taxon>Eukaryota</taxon>
        <taxon>Metazoa</taxon>
        <taxon>Ecdysozoa</taxon>
        <taxon>Arthropoda</taxon>
        <taxon>Hexapoda</taxon>
        <taxon>Insecta</taxon>
        <taxon>Pterygota</taxon>
        <taxon>Neoptera</taxon>
        <taxon>Endopterygota</taxon>
        <taxon>Coleoptera</taxon>
        <taxon>Polyphaga</taxon>
        <taxon>Cucujiformia</taxon>
        <taxon>Coccinelloidea</taxon>
        <taxon>Coccinellidae</taxon>
        <taxon>Scymninae</taxon>
        <taxon>Scymnini</taxon>
        <taxon>Cryptolaemus</taxon>
    </lineage>
</organism>
<dbReference type="GO" id="GO:0008270">
    <property type="term" value="F:zinc ion binding"/>
    <property type="evidence" value="ECO:0007669"/>
    <property type="project" value="UniProtKB-KW"/>
</dbReference>
<feature type="domain" description="C2H2-type" evidence="6">
    <location>
        <begin position="223"/>
        <end position="252"/>
    </location>
</feature>
<dbReference type="PANTHER" id="PTHR46179:SF25">
    <property type="entry name" value="METAL RESPONSE ELEMENT-BINDING TRANSCRIPTION FACTOR-1, ISOFORM C"/>
    <property type="match status" value="1"/>
</dbReference>
<dbReference type="PROSITE" id="PS50157">
    <property type="entry name" value="ZINC_FINGER_C2H2_2"/>
    <property type="match status" value="6"/>
</dbReference>
<dbReference type="PANTHER" id="PTHR46179">
    <property type="entry name" value="ZINC FINGER PROTEIN"/>
    <property type="match status" value="1"/>
</dbReference>
<protein>
    <recommendedName>
        <fullName evidence="6">C2H2-type domain-containing protein</fullName>
    </recommendedName>
</protein>
<dbReference type="PROSITE" id="PS00028">
    <property type="entry name" value="ZINC_FINGER_C2H2_1"/>
    <property type="match status" value="6"/>
</dbReference>
<evidence type="ECO:0000256" key="1">
    <source>
        <dbReference type="ARBA" id="ARBA00022723"/>
    </source>
</evidence>
<evidence type="ECO:0000259" key="6">
    <source>
        <dbReference type="PROSITE" id="PS50157"/>
    </source>
</evidence>
<dbReference type="FunFam" id="3.30.160.60:FF:000072">
    <property type="entry name" value="zinc finger protein 143 isoform X1"/>
    <property type="match status" value="3"/>
</dbReference>
<dbReference type="SUPFAM" id="SSF57667">
    <property type="entry name" value="beta-beta-alpha zinc fingers"/>
    <property type="match status" value="4"/>
</dbReference>
<keyword evidence="8" id="KW-1185">Reference proteome</keyword>
<dbReference type="FunFam" id="3.30.160.60:FF:000370">
    <property type="entry name" value="Metal regulatory transcription factor 1"/>
    <property type="match status" value="1"/>
</dbReference>
<dbReference type="SMART" id="SM00355">
    <property type="entry name" value="ZnF_C2H2"/>
    <property type="match status" value="6"/>
</dbReference>
<dbReference type="Gene3D" id="3.30.160.60">
    <property type="entry name" value="Classic Zinc Finger"/>
    <property type="match status" value="6"/>
</dbReference>
<evidence type="ECO:0000313" key="7">
    <source>
        <dbReference type="EMBL" id="KAL3281365.1"/>
    </source>
</evidence>